<sequence length="161" mass="18598">MLSVKVFAPKFFYFCVWSGILMYIFFLSLTNIMLRSIDHEVATTFKDSEGFVSSEPIAVKKIDFSDTRQTMTFDRLTGVKWNYYNIGANETIGVFSYNQIKEGDILTITLPTEKVQEELRNGRFKKFQEFSFFKGLVKDSKNVHFAKVCITNGNCFSAIRL</sequence>
<keyword evidence="1" id="KW-0812">Transmembrane</keyword>
<accession>A0A422ZUU2</accession>
<keyword evidence="1" id="KW-0472">Membrane</keyword>
<dbReference type="Proteomes" id="UP000283322">
    <property type="component" value="Unassembled WGS sequence"/>
</dbReference>
<dbReference type="RefSeq" id="WP_073545526.1">
    <property type="nucleotide sequence ID" value="NZ_MPWI04000067.1"/>
</dbReference>
<organism evidence="2 3">
    <name type="scientific">Klebsiella pneumoniae</name>
    <dbReference type="NCBI Taxonomy" id="573"/>
    <lineage>
        <taxon>Bacteria</taxon>
        <taxon>Pseudomonadati</taxon>
        <taxon>Pseudomonadota</taxon>
        <taxon>Gammaproteobacteria</taxon>
        <taxon>Enterobacterales</taxon>
        <taxon>Enterobacteriaceae</taxon>
        <taxon>Klebsiella/Raoultella group</taxon>
        <taxon>Klebsiella</taxon>
        <taxon>Klebsiella pneumoniae complex</taxon>
    </lineage>
</organism>
<name>A0A422ZUU2_KLEPN</name>
<evidence type="ECO:0000256" key="1">
    <source>
        <dbReference type="SAM" id="Phobius"/>
    </source>
</evidence>
<evidence type="ECO:0000313" key="3">
    <source>
        <dbReference type="Proteomes" id="UP000283322"/>
    </source>
</evidence>
<comment type="caution">
    <text evidence="2">The sequence shown here is derived from an EMBL/GenBank/DDBJ whole genome shotgun (WGS) entry which is preliminary data.</text>
</comment>
<reference evidence="2 3" key="1">
    <citation type="submission" date="2018-10" db="EMBL/GenBank/DDBJ databases">
        <authorList>
            <person name="Vanduin D."/>
            <person name="Fouts D."/>
            <person name="Wright M."/>
            <person name="Sutton G."/>
            <person name="Nguyen K."/>
            <person name="Kreiswirth B."/>
            <person name="Chen L."/>
            <person name="Rojas L."/>
            <person name="Hujer A."/>
            <person name="Hujer K."/>
            <person name="Bonomo R."/>
            <person name="Adams M."/>
        </authorList>
    </citation>
    <scope>NUCLEOTIDE SEQUENCE [LARGE SCALE GENOMIC DNA]</scope>
    <source>
        <strain evidence="2 3">CRK0165</strain>
    </source>
</reference>
<evidence type="ECO:0000313" key="2">
    <source>
        <dbReference type="EMBL" id="ROG96740.1"/>
    </source>
</evidence>
<dbReference type="AlphaFoldDB" id="A0A422ZUU2"/>
<proteinExistence type="predicted"/>
<feature type="transmembrane region" description="Helical" evidence="1">
    <location>
        <begin position="12"/>
        <end position="34"/>
    </location>
</feature>
<protein>
    <submittedName>
        <fullName evidence="2">Uncharacterized protein</fullName>
    </submittedName>
</protein>
<keyword evidence="1" id="KW-1133">Transmembrane helix</keyword>
<gene>
    <name evidence="2" type="ORF">BL124_00013555</name>
</gene>
<dbReference type="EMBL" id="MPYG04000096">
    <property type="protein sequence ID" value="ROG96740.1"/>
    <property type="molecule type" value="Genomic_DNA"/>
</dbReference>